<dbReference type="Proteomes" id="UP000252132">
    <property type="component" value="Unassembled WGS sequence"/>
</dbReference>
<proteinExistence type="inferred from homology"/>
<evidence type="ECO:0000313" key="3">
    <source>
        <dbReference type="EMBL" id="RCL77289.1"/>
    </source>
</evidence>
<dbReference type="Gene3D" id="3.20.20.140">
    <property type="entry name" value="Metal-dependent hydrolases"/>
    <property type="match status" value="1"/>
</dbReference>
<accession>A0A368DZM5</accession>
<evidence type="ECO:0000313" key="4">
    <source>
        <dbReference type="Proteomes" id="UP000252132"/>
    </source>
</evidence>
<evidence type="ECO:0000259" key="2">
    <source>
        <dbReference type="Pfam" id="PF04909"/>
    </source>
</evidence>
<comment type="caution">
    <text evidence="3">The sequence shown here is derived from an EMBL/GenBank/DDBJ whole genome shotgun (WGS) entry which is preliminary data.</text>
</comment>
<sequence length="299" mass="33420">MTAAPLKIIDAHHHLWDLSVCHYPWLMEKGVKRFFGDPAPIQKNYFVEDFRADYGDLNIVKSVHIQVGTDEADAVKETEWLQSCVDAQGLPSAIVGFVDLAAENRDAALEAHLQYDAVRGVRQIVSRNAEEDARTGTCALLENLDFAAGLKRLADLNLSFDLQLTPPLLKQAAGLFCRHSDTKLALCHTASLQDFSEDGIVQWRSGLESIAAHENILCKISGFGMFDHQWNRETIRGYVLQAIDVFTPARVAFGSNFPVDKLYASYQEVMGAYLDITDSFSVSERQAMFHDNAENFYAI</sequence>
<dbReference type="EMBL" id="QOQF01000010">
    <property type="protein sequence ID" value="RCL77289.1"/>
    <property type="molecule type" value="Genomic_DNA"/>
</dbReference>
<gene>
    <name evidence="3" type="ORF">DBW69_03770</name>
</gene>
<dbReference type="PANTHER" id="PTHR43569:SF2">
    <property type="entry name" value="AMIDOHYDROLASE-RELATED DOMAIN-CONTAINING PROTEIN"/>
    <property type="match status" value="1"/>
</dbReference>
<comment type="similarity">
    <text evidence="1">Belongs to the metallo-dependent hydrolases superfamily.</text>
</comment>
<name>A0A368DZM5_9PROT</name>
<keyword evidence="3" id="KW-0378">Hydrolase</keyword>
<dbReference type="GO" id="GO:0016787">
    <property type="term" value="F:hydrolase activity"/>
    <property type="evidence" value="ECO:0007669"/>
    <property type="project" value="UniProtKB-KW"/>
</dbReference>
<evidence type="ECO:0000256" key="1">
    <source>
        <dbReference type="ARBA" id="ARBA00038310"/>
    </source>
</evidence>
<organism evidence="3 4">
    <name type="scientific">PS1 clade bacterium</name>
    <dbReference type="NCBI Taxonomy" id="2175152"/>
    <lineage>
        <taxon>Bacteria</taxon>
        <taxon>Pseudomonadati</taxon>
        <taxon>Pseudomonadota</taxon>
        <taxon>Alphaproteobacteria</taxon>
        <taxon>PS1 clade</taxon>
    </lineage>
</organism>
<dbReference type="SUPFAM" id="SSF51556">
    <property type="entry name" value="Metallo-dependent hydrolases"/>
    <property type="match status" value="1"/>
</dbReference>
<dbReference type="InterPro" id="IPR006680">
    <property type="entry name" value="Amidohydro-rel"/>
</dbReference>
<dbReference type="InterPro" id="IPR052350">
    <property type="entry name" value="Metallo-dep_Lactonases"/>
</dbReference>
<dbReference type="InterPro" id="IPR032466">
    <property type="entry name" value="Metal_Hydrolase"/>
</dbReference>
<reference evidence="3 4" key="1">
    <citation type="journal article" date="2018" name="Microbiome">
        <title>Fine metagenomic profile of the Mediterranean stratified and mixed water columns revealed by assembly and recruitment.</title>
        <authorList>
            <person name="Haro-Moreno J.M."/>
            <person name="Lopez-Perez M."/>
            <person name="De La Torre J.R."/>
            <person name="Picazo A."/>
            <person name="Camacho A."/>
            <person name="Rodriguez-Valera F."/>
        </authorList>
    </citation>
    <scope>NUCLEOTIDE SEQUENCE [LARGE SCALE GENOMIC DNA]</scope>
    <source>
        <strain evidence="3">MED-G55</strain>
    </source>
</reference>
<protein>
    <submittedName>
        <fullName evidence="3">Amidohydrolase</fullName>
    </submittedName>
</protein>
<dbReference type="PANTHER" id="PTHR43569">
    <property type="entry name" value="AMIDOHYDROLASE"/>
    <property type="match status" value="1"/>
</dbReference>
<dbReference type="AlphaFoldDB" id="A0A368DZM5"/>
<dbReference type="Pfam" id="PF04909">
    <property type="entry name" value="Amidohydro_2"/>
    <property type="match status" value="1"/>
</dbReference>
<feature type="domain" description="Amidohydrolase-related" evidence="2">
    <location>
        <begin position="9"/>
        <end position="298"/>
    </location>
</feature>